<feature type="compositionally biased region" description="Polar residues" evidence="1">
    <location>
        <begin position="179"/>
        <end position="190"/>
    </location>
</feature>
<feature type="compositionally biased region" description="Polar residues" evidence="1">
    <location>
        <begin position="152"/>
        <end position="168"/>
    </location>
</feature>
<dbReference type="EMBL" id="JARRAF010000024">
    <property type="protein sequence ID" value="MDK2125778.1"/>
    <property type="molecule type" value="Genomic_DNA"/>
</dbReference>
<reference evidence="2" key="1">
    <citation type="submission" date="2023-03" db="EMBL/GenBank/DDBJ databases">
        <title>Chitinimonas shenzhenensis gen. nov., sp. nov., a novel member of family Burkholderiaceae isolated from activated sludge collected in Shen Zhen, China.</title>
        <authorList>
            <person name="Wang X."/>
        </authorList>
    </citation>
    <scope>NUCLEOTIDE SEQUENCE</scope>
    <source>
        <strain evidence="2">DQS-5</strain>
    </source>
</reference>
<feature type="region of interest" description="Disordered" evidence="1">
    <location>
        <begin position="151"/>
        <end position="190"/>
    </location>
</feature>
<dbReference type="RefSeq" id="WP_284102091.1">
    <property type="nucleotide sequence ID" value="NZ_JARRAF010000024.1"/>
</dbReference>
<protein>
    <submittedName>
        <fullName evidence="2">DUF2278 family protein</fullName>
    </submittedName>
</protein>
<comment type="caution">
    <text evidence="2">The sequence shown here is derived from an EMBL/GenBank/DDBJ whole genome shotgun (WGS) entry which is preliminary data.</text>
</comment>
<evidence type="ECO:0000256" key="1">
    <source>
        <dbReference type="SAM" id="MobiDB-lite"/>
    </source>
</evidence>
<dbReference type="Pfam" id="PF10042">
    <property type="entry name" value="DUF2278"/>
    <property type="match status" value="1"/>
</dbReference>
<gene>
    <name evidence="2" type="ORF">PZA18_17125</name>
</gene>
<proteinExistence type="predicted"/>
<accession>A0ABT7E0E0</accession>
<sequence>MPFSGNKTYGFLALTVTEVEGTHTSSYSGLSHFNLIGSDGNRNYQVNIDSQSSSSPNVMMINTTVSAKDMQNIILAPLSPFSPGFLPLRSQPGSGALDLIRQSEFTNVVQALAECSPASANQIGSQLSAALTTGAQLLVFGTYYDDEDDQYRQSSSYGHSRYQENSSLPPRGMDDVHLNQGTPSSQHQSADNGIYQDGALFILNQDGSANAFFFMFSGQCLQTDNNGNCQGNC</sequence>
<evidence type="ECO:0000313" key="3">
    <source>
        <dbReference type="Proteomes" id="UP001172778"/>
    </source>
</evidence>
<keyword evidence="3" id="KW-1185">Reference proteome</keyword>
<dbReference type="InterPro" id="IPR019268">
    <property type="entry name" value="DUF2278"/>
</dbReference>
<dbReference type="Proteomes" id="UP001172778">
    <property type="component" value="Unassembled WGS sequence"/>
</dbReference>
<evidence type="ECO:0000313" key="2">
    <source>
        <dbReference type="EMBL" id="MDK2125778.1"/>
    </source>
</evidence>
<organism evidence="2 3">
    <name type="scientific">Parachitinimonas caeni</name>
    <dbReference type="NCBI Taxonomy" id="3031301"/>
    <lineage>
        <taxon>Bacteria</taxon>
        <taxon>Pseudomonadati</taxon>
        <taxon>Pseudomonadota</taxon>
        <taxon>Betaproteobacteria</taxon>
        <taxon>Neisseriales</taxon>
        <taxon>Chitinibacteraceae</taxon>
        <taxon>Parachitinimonas</taxon>
    </lineage>
</organism>
<name>A0ABT7E0E0_9NEIS</name>